<name>A0ACC1QRY2_9HYPO</name>
<sequence>MKFLNLTAVVAAAAGLAQAAPAINPREGCDQGECPAINAGFDYIVARQTIGAEIRINAHGTCKTDLSFSGDGACHTFDFDGGFSEKVCIDLNNSRATRTGTAGFLFHQCWRLNRSQYCQGKDLWTPSQEVECNWFA</sequence>
<gene>
    <name evidence="1" type="ORF">NLG97_g6748</name>
</gene>
<dbReference type="EMBL" id="JANAKD010000941">
    <property type="protein sequence ID" value="KAJ3485753.1"/>
    <property type="molecule type" value="Genomic_DNA"/>
</dbReference>
<comment type="caution">
    <text evidence="1">The sequence shown here is derived from an EMBL/GenBank/DDBJ whole genome shotgun (WGS) entry which is preliminary data.</text>
</comment>
<reference evidence="1" key="1">
    <citation type="submission" date="2022-07" db="EMBL/GenBank/DDBJ databases">
        <title>Genome Sequence of Lecanicillium saksenae.</title>
        <authorList>
            <person name="Buettner E."/>
        </authorList>
    </citation>
    <scope>NUCLEOTIDE SEQUENCE</scope>
    <source>
        <strain evidence="1">VT-O1</strain>
    </source>
</reference>
<proteinExistence type="predicted"/>
<evidence type="ECO:0000313" key="2">
    <source>
        <dbReference type="Proteomes" id="UP001148737"/>
    </source>
</evidence>
<evidence type="ECO:0000313" key="1">
    <source>
        <dbReference type="EMBL" id="KAJ3485753.1"/>
    </source>
</evidence>
<protein>
    <submittedName>
        <fullName evidence="1">Uncharacterized protein</fullName>
    </submittedName>
</protein>
<accession>A0ACC1QRY2</accession>
<keyword evidence="2" id="KW-1185">Reference proteome</keyword>
<organism evidence="1 2">
    <name type="scientific">Lecanicillium saksenae</name>
    <dbReference type="NCBI Taxonomy" id="468837"/>
    <lineage>
        <taxon>Eukaryota</taxon>
        <taxon>Fungi</taxon>
        <taxon>Dikarya</taxon>
        <taxon>Ascomycota</taxon>
        <taxon>Pezizomycotina</taxon>
        <taxon>Sordariomycetes</taxon>
        <taxon>Hypocreomycetidae</taxon>
        <taxon>Hypocreales</taxon>
        <taxon>Cordycipitaceae</taxon>
        <taxon>Lecanicillium</taxon>
    </lineage>
</organism>
<dbReference type="Proteomes" id="UP001148737">
    <property type="component" value="Unassembled WGS sequence"/>
</dbReference>